<dbReference type="Proteomes" id="UP001143856">
    <property type="component" value="Unassembled WGS sequence"/>
</dbReference>
<comment type="caution">
    <text evidence="1">The sequence shown here is derived from an EMBL/GenBank/DDBJ whole genome shotgun (WGS) entry which is preliminary data.</text>
</comment>
<proteinExistence type="predicted"/>
<evidence type="ECO:0000313" key="2">
    <source>
        <dbReference type="Proteomes" id="UP001143856"/>
    </source>
</evidence>
<evidence type="ECO:0000313" key="1">
    <source>
        <dbReference type="EMBL" id="KAJ2982212.1"/>
    </source>
</evidence>
<gene>
    <name evidence="1" type="ORF">NUW58_g6493</name>
</gene>
<protein>
    <submittedName>
        <fullName evidence="1">Uncharacterized protein</fullName>
    </submittedName>
</protein>
<dbReference type="EMBL" id="JAPDGR010001480">
    <property type="protein sequence ID" value="KAJ2982212.1"/>
    <property type="molecule type" value="Genomic_DNA"/>
</dbReference>
<name>A0ACC1NSD9_9PEZI</name>
<sequence>MENSQQMDWDPSIFPRGRIESLSRTLEDTESDVASSVASSEDPREVWYRDIGYLPPLDEFTVQLLEQINSDLSVGRINPTDIEKFQEGLEDRNVALDPSTDPYLLSLKGLTSTAAQETQEEKARCDHAWKLDLEKSIHDPDEPVFRHTIMMSMIDRHRLIYSGGDDNQRVIDFAVERPWTCPPMPTRVSKDLQSDGKFLTQPKPDLAIAFCRNHLFPKHWQSLPQATRDIVCYEGRGKTKTARAFHFMTVEGKQPYKTVDDNIALSQCLNNASQSLHNMYEFFKEAGEEHLDIFFDRVRFFSAVSTTRGVKIRIHRACRVGGHRDGITAPDAAGQANPSPGMDPIFMDYPLQFEYDDYFRADNTEFTRDNVVRTFEHILVGYGIQVLSKCLRDAADAVTEKCHNYFEEHNQRVPLPDGCYSHGQGPPPTRSRASLASQQSRESTIAFEQSNTTPKRRRYN</sequence>
<reference evidence="1" key="1">
    <citation type="submission" date="2022-10" db="EMBL/GenBank/DDBJ databases">
        <title>Genome Sequence of Xylaria curta.</title>
        <authorList>
            <person name="Buettner E."/>
        </authorList>
    </citation>
    <scope>NUCLEOTIDE SEQUENCE</scope>
    <source>
        <strain evidence="1">Babe10</strain>
    </source>
</reference>
<accession>A0ACC1NSD9</accession>
<keyword evidence="2" id="KW-1185">Reference proteome</keyword>
<organism evidence="1 2">
    <name type="scientific">Xylaria curta</name>
    <dbReference type="NCBI Taxonomy" id="42375"/>
    <lineage>
        <taxon>Eukaryota</taxon>
        <taxon>Fungi</taxon>
        <taxon>Dikarya</taxon>
        <taxon>Ascomycota</taxon>
        <taxon>Pezizomycotina</taxon>
        <taxon>Sordariomycetes</taxon>
        <taxon>Xylariomycetidae</taxon>
        <taxon>Xylariales</taxon>
        <taxon>Xylariaceae</taxon>
        <taxon>Xylaria</taxon>
    </lineage>
</organism>